<protein>
    <recommendedName>
        <fullName evidence="2">Single-stranded DNA-binding protein</fullName>
    </recommendedName>
</protein>
<gene>
    <name evidence="5" type="primary">RIM1</name>
    <name evidence="4" type="ORF">BRETT_000662</name>
    <name evidence="5" type="ORF">DEBR0S3_05710G</name>
    <name evidence="3" type="ORF">HII12_002142</name>
</gene>
<evidence type="ECO:0000256" key="2">
    <source>
        <dbReference type="PIRNR" id="PIRNR002070"/>
    </source>
</evidence>
<dbReference type="InterPro" id="IPR012340">
    <property type="entry name" value="NA-bd_OB-fold"/>
</dbReference>
<reference evidence="4" key="3">
    <citation type="submission" date="2020-10" db="EMBL/GenBank/DDBJ databases">
        <authorList>
            <person name="Palmer J.M."/>
        </authorList>
    </citation>
    <scope>NUCLEOTIDE SEQUENCE</scope>
    <source>
        <strain evidence="4">UCD 2041</strain>
    </source>
</reference>
<dbReference type="Gene3D" id="2.40.50.140">
    <property type="entry name" value="Nucleic acid-binding proteins"/>
    <property type="match status" value="1"/>
</dbReference>
<organism evidence="5 6">
    <name type="scientific">Dekkera bruxellensis</name>
    <name type="common">Brettanomyces custersii</name>
    <dbReference type="NCBI Taxonomy" id="5007"/>
    <lineage>
        <taxon>Eukaryota</taxon>
        <taxon>Fungi</taxon>
        <taxon>Dikarya</taxon>
        <taxon>Ascomycota</taxon>
        <taxon>Saccharomycotina</taxon>
        <taxon>Pichiomycetes</taxon>
        <taxon>Pichiales</taxon>
        <taxon>Pichiaceae</taxon>
        <taxon>Brettanomyces</taxon>
    </lineage>
</organism>
<dbReference type="SUPFAM" id="SSF50249">
    <property type="entry name" value="Nucleic acid-binding proteins"/>
    <property type="match status" value="1"/>
</dbReference>
<dbReference type="EMBL" id="CP063136">
    <property type="protein sequence ID" value="QOU20948.1"/>
    <property type="molecule type" value="Genomic_DNA"/>
</dbReference>
<evidence type="ECO:0000313" key="5">
    <source>
        <dbReference type="EMBL" id="VUG18243.1"/>
    </source>
</evidence>
<dbReference type="EMBL" id="JABCYN010000023">
    <property type="protein sequence ID" value="KAF6012620.1"/>
    <property type="molecule type" value="Genomic_DNA"/>
</dbReference>
<dbReference type="CDD" id="cd04496">
    <property type="entry name" value="SSB_OBF"/>
    <property type="match status" value="1"/>
</dbReference>
<dbReference type="AlphaFoldDB" id="A0A3F2Y7X3"/>
<proteinExistence type="predicted"/>
<evidence type="ECO:0000313" key="7">
    <source>
        <dbReference type="Proteomes" id="UP000568158"/>
    </source>
</evidence>
<dbReference type="Proteomes" id="UP000568158">
    <property type="component" value="Unassembled WGS sequence"/>
</dbReference>
<dbReference type="InterPro" id="IPR011344">
    <property type="entry name" value="ssDNA-bd"/>
</dbReference>
<dbReference type="InterPro" id="IPR000424">
    <property type="entry name" value="Primosome_PriB/ssb"/>
</dbReference>
<accession>A0A3F2Y7X3</accession>
<dbReference type="Proteomes" id="UP000478008">
    <property type="component" value="Unassembled WGS sequence"/>
</dbReference>
<name>A0A3F2Y7X3_DEKBR</name>
<reference evidence="3 7" key="2">
    <citation type="journal article" date="2020" name="Appl. Microbiol. Biotechnol.">
        <title>Targeted gene deletion in Brettanomyces bruxellensis with an expression-free CRISPR-Cas9 system.</title>
        <authorList>
            <person name="Varela C."/>
            <person name="Bartel C."/>
            <person name="Onetto C."/>
            <person name="Borneman A."/>
        </authorList>
    </citation>
    <scope>NUCLEOTIDE SEQUENCE [LARGE SCALE GENOMIC DNA]</scope>
    <source>
        <strain evidence="3 7">AWRI1613</strain>
    </source>
</reference>
<dbReference type="OMA" id="TQYVRKG"/>
<dbReference type="EMBL" id="CABFWN010000003">
    <property type="protein sequence ID" value="VUG18243.1"/>
    <property type="molecule type" value="Genomic_DNA"/>
</dbReference>
<keyword evidence="2" id="KW-0496">Mitochondrion</keyword>
<dbReference type="Proteomes" id="UP000663131">
    <property type="component" value="Chromosome 8"/>
</dbReference>
<dbReference type="OrthoDB" id="1078367at2759"/>
<keyword evidence="6" id="KW-1185">Reference proteome</keyword>
<dbReference type="PIRSF" id="PIRSF002070">
    <property type="entry name" value="SSB"/>
    <property type="match status" value="1"/>
</dbReference>
<dbReference type="GO" id="GO:0006260">
    <property type="term" value="P:DNA replication"/>
    <property type="evidence" value="ECO:0007669"/>
    <property type="project" value="InterPro"/>
</dbReference>
<dbReference type="GO" id="GO:0005739">
    <property type="term" value="C:mitochondrion"/>
    <property type="evidence" value="ECO:0007669"/>
    <property type="project" value="UniProtKB-SubCell"/>
</dbReference>
<evidence type="ECO:0000313" key="4">
    <source>
        <dbReference type="EMBL" id="QOU20948.1"/>
    </source>
</evidence>
<sequence>MLRQSVRAFSTSAVSKMARMSLIGTIGTDLEKKTTSSGKEFIRYAVAVNSKSKDDETSWYNVACFFPAQINFMTTYLGKGAKIFLEADASNTSYEKQDGSRARSLMLFQTSVEAIKFPKRPEEDGGAPTQQQQ</sequence>
<comment type="subcellular location">
    <subcellularLocation>
        <location evidence="2">Mitochondrion</location>
    </subcellularLocation>
</comment>
<reference evidence="4" key="4">
    <citation type="journal article" name="BMC Genomics">
        <title>New genome assemblies reveal patterns of domestication and adaptation across Brettanomyces (Dekkera) species.</title>
        <authorList>
            <person name="Roach M.J."/>
            <person name="Borneman A.R."/>
        </authorList>
    </citation>
    <scope>NUCLEOTIDE SEQUENCE</scope>
    <source>
        <strain evidence="4">UCD 2041</strain>
    </source>
</reference>
<evidence type="ECO:0000313" key="6">
    <source>
        <dbReference type="Proteomes" id="UP000478008"/>
    </source>
</evidence>
<dbReference type="PROSITE" id="PS50935">
    <property type="entry name" value="SSB"/>
    <property type="match status" value="1"/>
</dbReference>
<evidence type="ECO:0000313" key="3">
    <source>
        <dbReference type="EMBL" id="KAF6012620.1"/>
    </source>
</evidence>
<keyword evidence="1 2" id="KW-0238">DNA-binding</keyword>
<reference evidence="5 6" key="1">
    <citation type="submission" date="2019-07" db="EMBL/GenBank/DDBJ databases">
        <authorList>
            <person name="Friedrich A."/>
            <person name="Schacherer J."/>
        </authorList>
    </citation>
    <scope>NUCLEOTIDE SEQUENCE [LARGE SCALE GENOMIC DNA]</scope>
</reference>
<evidence type="ECO:0000256" key="1">
    <source>
        <dbReference type="ARBA" id="ARBA00023125"/>
    </source>
</evidence>
<dbReference type="GO" id="GO:0003697">
    <property type="term" value="F:single-stranded DNA binding"/>
    <property type="evidence" value="ECO:0007669"/>
    <property type="project" value="InterPro"/>
</dbReference>
<dbReference type="Pfam" id="PF00436">
    <property type="entry name" value="SSB"/>
    <property type="match status" value="1"/>
</dbReference>
<dbReference type="STRING" id="5007.A0A3F2Y7X3"/>